<dbReference type="PANTHER" id="PTHR43790">
    <property type="entry name" value="CARBOHYDRATE TRANSPORT ATP-BINDING PROTEIN MG119-RELATED"/>
    <property type="match status" value="1"/>
</dbReference>
<dbReference type="PANTHER" id="PTHR43790:SF4">
    <property type="entry name" value="GUANOSINE IMPORT ATP-BINDING PROTEIN NUPO"/>
    <property type="match status" value="1"/>
</dbReference>
<protein>
    <recommendedName>
        <fullName evidence="3">ABC transporter domain-containing protein</fullName>
    </recommendedName>
</protein>
<gene>
    <name evidence="4" type="ORF">LCGC14_3074380</name>
</gene>
<keyword evidence="2" id="KW-0067">ATP-binding</keyword>
<dbReference type="SUPFAM" id="SSF52540">
    <property type="entry name" value="P-loop containing nucleoside triphosphate hydrolases"/>
    <property type="match status" value="1"/>
</dbReference>
<evidence type="ECO:0000256" key="2">
    <source>
        <dbReference type="ARBA" id="ARBA00022840"/>
    </source>
</evidence>
<feature type="domain" description="ABC transporter" evidence="3">
    <location>
        <begin position="13"/>
        <end position="181"/>
    </location>
</feature>
<keyword evidence="1" id="KW-0547">Nucleotide-binding</keyword>
<name>A0A0F8YMT1_9ZZZZ</name>
<dbReference type="Gene3D" id="3.40.50.300">
    <property type="entry name" value="P-loop containing nucleotide triphosphate hydrolases"/>
    <property type="match status" value="1"/>
</dbReference>
<dbReference type="InterPro" id="IPR027417">
    <property type="entry name" value="P-loop_NTPase"/>
</dbReference>
<organism evidence="4">
    <name type="scientific">marine sediment metagenome</name>
    <dbReference type="NCBI Taxonomy" id="412755"/>
    <lineage>
        <taxon>unclassified sequences</taxon>
        <taxon>metagenomes</taxon>
        <taxon>ecological metagenomes</taxon>
    </lineage>
</organism>
<dbReference type="AlphaFoldDB" id="A0A0F8YMT1"/>
<proteinExistence type="predicted"/>
<dbReference type="PROSITE" id="PS50893">
    <property type="entry name" value="ABC_TRANSPORTER_2"/>
    <property type="match status" value="1"/>
</dbReference>
<dbReference type="EMBL" id="LAZR01065483">
    <property type="protein sequence ID" value="KKK55454.1"/>
    <property type="molecule type" value="Genomic_DNA"/>
</dbReference>
<evidence type="ECO:0000313" key="4">
    <source>
        <dbReference type="EMBL" id="KKK55454.1"/>
    </source>
</evidence>
<dbReference type="GO" id="GO:0016887">
    <property type="term" value="F:ATP hydrolysis activity"/>
    <property type="evidence" value="ECO:0007669"/>
    <property type="project" value="InterPro"/>
</dbReference>
<dbReference type="Pfam" id="PF00005">
    <property type="entry name" value="ABC_tran"/>
    <property type="match status" value="1"/>
</dbReference>
<evidence type="ECO:0000256" key="1">
    <source>
        <dbReference type="ARBA" id="ARBA00022741"/>
    </source>
</evidence>
<sequence>MPITTGAHSLPIVSMRGITKSFPNVLANDDINFDIFESEIHALLGENGAGKSTLMKILYGFYRGDSGEILLRNKPISIKSPQDARYHQIGMVFQDFTQIPAFSVLENIALFLPDLQPVYKQKEVEERITELAERYGLHVDPYTIVSKLSIGEQQKVEILKLLLSDARLLILDEPTRVLAPH</sequence>
<evidence type="ECO:0000259" key="3">
    <source>
        <dbReference type="PROSITE" id="PS50893"/>
    </source>
</evidence>
<dbReference type="InterPro" id="IPR003439">
    <property type="entry name" value="ABC_transporter-like_ATP-bd"/>
</dbReference>
<dbReference type="GO" id="GO:0005524">
    <property type="term" value="F:ATP binding"/>
    <property type="evidence" value="ECO:0007669"/>
    <property type="project" value="UniProtKB-KW"/>
</dbReference>
<comment type="caution">
    <text evidence="4">The sequence shown here is derived from an EMBL/GenBank/DDBJ whole genome shotgun (WGS) entry which is preliminary data.</text>
</comment>
<reference evidence="4" key="1">
    <citation type="journal article" date="2015" name="Nature">
        <title>Complex archaea that bridge the gap between prokaryotes and eukaryotes.</title>
        <authorList>
            <person name="Spang A."/>
            <person name="Saw J.H."/>
            <person name="Jorgensen S.L."/>
            <person name="Zaremba-Niedzwiedzka K."/>
            <person name="Martijn J."/>
            <person name="Lind A.E."/>
            <person name="van Eijk R."/>
            <person name="Schleper C."/>
            <person name="Guy L."/>
            <person name="Ettema T.J."/>
        </authorList>
    </citation>
    <scope>NUCLEOTIDE SEQUENCE</scope>
</reference>
<feature type="non-terminal residue" evidence="4">
    <location>
        <position position="181"/>
    </location>
</feature>
<dbReference type="InterPro" id="IPR050107">
    <property type="entry name" value="ABC_carbohydrate_import_ATPase"/>
</dbReference>
<dbReference type="CDD" id="cd03216">
    <property type="entry name" value="ABC_Carb_Monos_I"/>
    <property type="match status" value="1"/>
</dbReference>
<accession>A0A0F8YMT1</accession>